<protein>
    <submittedName>
        <fullName evidence="2">Uncharacterized protein</fullName>
    </submittedName>
</protein>
<evidence type="ECO:0000313" key="3">
    <source>
        <dbReference type="Proteomes" id="UP000269945"/>
    </source>
</evidence>
<dbReference type="EMBL" id="CYRY02046100">
    <property type="protein sequence ID" value="VCX41712.1"/>
    <property type="molecule type" value="Genomic_DNA"/>
</dbReference>
<comment type="caution">
    <text evidence="2">The sequence shown here is derived from an EMBL/GenBank/DDBJ whole genome shotgun (WGS) entry which is preliminary data.</text>
</comment>
<evidence type="ECO:0000313" key="2">
    <source>
        <dbReference type="EMBL" id="VCX41712.1"/>
    </source>
</evidence>
<dbReference type="AlphaFoldDB" id="A0A9X9MBW1"/>
<keyword evidence="3" id="KW-1185">Reference proteome</keyword>
<organism evidence="2 3">
    <name type="scientific">Gulo gulo</name>
    <name type="common">Wolverine</name>
    <name type="synonym">Gluton</name>
    <dbReference type="NCBI Taxonomy" id="48420"/>
    <lineage>
        <taxon>Eukaryota</taxon>
        <taxon>Metazoa</taxon>
        <taxon>Chordata</taxon>
        <taxon>Craniata</taxon>
        <taxon>Vertebrata</taxon>
        <taxon>Euteleostomi</taxon>
        <taxon>Mammalia</taxon>
        <taxon>Eutheria</taxon>
        <taxon>Laurasiatheria</taxon>
        <taxon>Carnivora</taxon>
        <taxon>Caniformia</taxon>
        <taxon>Musteloidea</taxon>
        <taxon>Mustelidae</taxon>
        <taxon>Guloninae</taxon>
        <taxon>Gulo</taxon>
    </lineage>
</organism>
<proteinExistence type="predicted"/>
<reference evidence="2 3" key="1">
    <citation type="submission" date="2018-10" db="EMBL/GenBank/DDBJ databases">
        <authorList>
            <person name="Ekblom R."/>
            <person name="Jareborg N."/>
        </authorList>
    </citation>
    <scope>NUCLEOTIDE SEQUENCE [LARGE SCALE GENOMIC DNA]</scope>
    <source>
        <tissue evidence="2">Muscle</tissue>
    </source>
</reference>
<sequence>MLSTSSRPAGLCLVPWPDHPPAMPPVGNTASPRPSHPAELRPCSVLSSTCEPQMEQPLCHLHIEIESHLANGATLPLQVKTGGRRVPRPLEESTLPSKDGTWPGKPP</sequence>
<name>A0A9X9MBW1_GULGU</name>
<evidence type="ECO:0000256" key="1">
    <source>
        <dbReference type="SAM" id="MobiDB-lite"/>
    </source>
</evidence>
<feature type="region of interest" description="Disordered" evidence="1">
    <location>
        <begin position="78"/>
        <end position="107"/>
    </location>
</feature>
<accession>A0A9X9MBW1</accession>
<dbReference type="Proteomes" id="UP000269945">
    <property type="component" value="Unassembled WGS sequence"/>
</dbReference>
<gene>
    <name evidence="2" type="ORF">BN2614_LOCUS1</name>
</gene>